<sequence length="228" mass="24515">MIYLYSILTLVIFIVGIKISQKLAINLLNPFLIALTLIIGVIVIFNIPYHDYYKGNAPLNNLLGVSVVALACPFYEQLPQIRKKWRQIMVVLLFSTLVTMLTGVGFALLFGASQDILAAVLPKSVSMPMAIIITNEIDGNVGIAAVGVMIAGLVGSILGFMLLRFIKVRNIMAIGLSMGAASHALGTGRCLEHSMKAGSYSSIALVACGVLSSILAPLVFKMAVMFFY</sequence>
<dbReference type="EMBL" id="CP061280">
    <property type="protein sequence ID" value="QNS14471.1"/>
    <property type="molecule type" value="Genomic_DNA"/>
</dbReference>
<keyword evidence="7" id="KW-1185">Reference proteome</keyword>
<keyword evidence="3 5" id="KW-1133">Transmembrane helix</keyword>
<dbReference type="Proteomes" id="UP000576260">
    <property type="component" value="Chromosome"/>
</dbReference>
<evidence type="ECO:0000256" key="2">
    <source>
        <dbReference type="ARBA" id="ARBA00022692"/>
    </source>
</evidence>
<keyword evidence="4 5" id="KW-0472">Membrane</keyword>
<evidence type="ECO:0000313" key="6">
    <source>
        <dbReference type="EMBL" id="QNS14471.1"/>
    </source>
</evidence>
<evidence type="ECO:0000313" key="7">
    <source>
        <dbReference type="Proteomes" id="UP000576260"/>
    </source>
</evidence>
<proteinExistence type="predicted"/>
<feature type="transmembrane region" description="Helical" evidence="5">
    <location>
        <begin position="203"/>
        <end position="227"/>
    </location>
</feature>
<protein>
    <submittedName>
        <fullName evidence="6">LrgB family protein</fullName>
    </submittedName>
</protein>
<evidence type="ECO:0000256" key="3">
    <source>
        <dbReference type="ARBA" id="ARBA00022989"/>
    </source>
</evidence>
<feature type="transmembrane region" description="Helical" evidence="5">
    <location>
        <begin position="27"/>
        <end position="47"/>
    </location>
</feature>
<keyword evidence="2 5" id="KW-0812">Transmembrane</keyword>
<dbReference type="PANTHER" id="PTHR30249">
    <property type="entry name" value="PUTATIVE SEROTONIN TRANSPORTER"/>
    <property type="match status" value="1"/>
</dbReference>
<dbReference type="AlphaFoldDB" id="A0A7H1C0G6"/>
<dbReference type="Pfam" id="PF04172">
    <property type="entry name" value="LrgB"/>
    <property type="match status" value="1"/>
</dbReference>
<accession>A0A7H1C0G6</accession>
<feature type="transmembrane region" description="Helical" evidence="5">
    <location>
        <begin position="141"/>
        <end position="165"/>
    </location>
</feature>
<dbReference type="KEGG" id="mbos:ICJ55_06790"/>
<organism evidence="6 7">
    <name type="scientific">Mannheimia bovis</name>
    <dbReference type="NCBI Taxonomy" id="2770636"/>
    <lineage>
        <taxon>Bacteria</taxon>
        <taxon>Pseudomonadati</taxon>
        <taxon>Pseudomonadota</taxon>
        <taxon>Gammaproteobacteria</taxon>
        <taxon>Pasteurellales</taxon>
        <taxon>Pasteurellaceae</taxon>
        <taxon>Mannheimia</taxon>
    </lineage>
</organism>
<evidence type="ECO:0000256" key="5">
    <source>
        <dbReference type="SAM" id="Phobius"/>
    </source>
</evidence>
<dbReference type="GO" id="GO:0016020">
    <property type="term" value="C:membrane"/>
    <property type="evidence" value="ECO:0007669"/>
    <property type="project" value="UniProtKB-SubCell"/>
</dbReference>
<dbReference type="PANTHER" id="PTHR30249:SF0">
    <property type="entry name" value="PLASTIDAL GLYCOLATE_GLYCERATE TRANSLOCATOR 1, CHLOROPLASTIC"/>
    <property type="match status" value="1"/>
</dbReference>
<feature type="transmembrane region" description="Helical" evidence="5">
    <location>
        <begin position="88"/>
        <end position="110"/>
    </location>
</feature>
<dbReference type="RefSeq" id="WP_025236149.1">
    <property type="nucleotide sequence ID" value="NZ_CP061280.1"/>
</dbReference>
<comment type="subcellular location">
    <subcellularLocation>
        <location evidence="1">Membrane</location>
        <topology evidence="1">Multi-pass membrane protein</topology>
    </subcellularLocation>
</comment>
<evidence type="ECO:0000256" key="1">
    <source>
        <dbReference type="ARBA" id="ARBA00004141"/>
    </source>
</evidence>
<name>A0A7H1C0G6_9PAST</name>
<dbReference type="InterPro" id="IPR007300">
    <property type="entry name" value="CidB/LrgB"/>
</dbReference>
<reference evidence="6 7" key="1">
    <citation type="submission" date="2020-09" db="EMBL/GenBank/DDBJ databases">
        <title>Mannheimia bovis sp.nov., isolated from a cow.</title>
        <authorList>
            <person name="Li F."/>
        </authorList>
    </citation>
    <scope>NUCLEOTIDE SEQUENCE [LARGE SCALE GENOMIC DNA]</scope>
    <source>
        <strain evidence="6 7">ZY190616</strain>
    </source>
</reference>
<gene>
    <name evidence="6" type="ORF">ICJ55_06790</name>
</gene>
<evidence type="ECO:0000256" key="4">
    <source>
        <dbReference type="ARBA" id="ARBA00023136"/>
    </source>
</evidence>